<feature type="binding site" evidence="10">
    <location>
        <position position="283"/>
    </location>
    <ligand>
        <name>Zn(2+)</name>
        <dbReference type="ChEBI" id="CHEBI:29105"/>
    </ligand>
</feature>
<comment type="subcellular location">
    <subcellularLocation>
        <location evidence="10">Cytoplasm</location>
    </subcellularLocation>
</comment>
<evidence type="ECO:0000313" key="14">
    <source>
        <dbReference type="Proteomes" id="UP001596203"/>
    </source>
</evidence>
<keyword evidence="7 10" id="KW-0862">Zinc</keyword>
<feature type="binding site" evidence="10">
    <location>
        <position position="288"/>
    </location>
    <ligand>
        <name>Zn(2+)</name>
        <dbReference type="ChEBI" id="CHEBI:29105"/>
    </ligand>
</feature>
<feature type="binding site" evidence="10">
    <location>
        <begin position="150"/>
        <end position="153"/>
    </location>
    <ligand>
        <name>GTP</name>
        <dbReference type="ChEBI" id="CHEBI:37565"/>
    </ligand>
</feature>
<dbReference type="HAMAP" id="MF_01820">
    <property type="entry name" value="GTPase_RsgA"/>
    <property type="match status" value="1"/>
</dbReference>
<comment type="function">
    <text evidence="10">One of several proteins that assist in the late maturation steps of the functional core of the 30S ribosomal subunit. Helps release RbfA from mature subunits. May play a role in the assembly of ribosomal proteins into the subunit. Circularly permuted GTPase that catalyzes slow GTP hydrolysis, GTPase activity is stimulated by the 30S ribosomal subunit.</text>
</comment>
<organism evidence="13 14">
    <name type="scientific">Plantactinospora solaniradicis</name>
    <dbReference type="NCBI Taxonomy" id="1723736"/>
    <lineage>
        <taxon>Bacteria</taxon>
        <taxon>Bacillati</taxon>
        <taxon>Actinomycetota</taxon>
        <taxon>Actinomycetes</taxon>
        <taxon>Micromonosporales</taxon>
        <taxon>Micromonosporaceae</taxon>
        <taxon>Plantactinospora</taxon>
    </lineage>
</organism>
<accession>A0ABW1KH89</accession>
<keyword evidence="4 10" id="KW-0699">rRNA-binding</keyword>
<protein>
    <recommendedName>
        <fullName evidence="10">Small ribosomal subunit biogenesis GTPase RsgA</fullName>
        <ecNumber evidence="10">3.6.1.-</ecNumber>
    </recommendedName>
</protein>
<sequence length="358" mass="37752">MTFDLASLGWDASLAAAYPECGDDLRPGRVVRADRGVCTVLCADGPVRASLGGGVLVAAARDAVNLPCAGDWTLVRAWPDRRLTVEAVLPRRTAIVRRTADKDSTGQVLAANVDAAAVIEPLHPEPDVGRIERLLALAWESGAQPLLVLTKCDLVADPVAVAAQLAEVAPGVAVLPVSAQRGTGLARLRPWIAAGRTLALLGPSGAGKSTLVNALAGATVMTTQGVRGVDGKGRHTTTHRELILIPGGGAVLDTPGVRAVGLLDAAAGLDQAFADVAELVAACRFADCGHRGEPGCAVLAALQAGELAPRRWASWQKLQREVAFEMRRRDARLSAEERQRWKRIHKEHRTGRWGEPGR</sequence>
<evidence type="ECO:0000256" key="3">
    <source>
        <dbReference type="ARBA" id="ARBA00022723"/>
    </source>
</evidence>
<dbReference type="Gene3D" id="3.40.50.300">
    <property type="entry name" value="P-loop containing nucleotide triphosphate hydrolases"/>
    <property type="match status" value="1"/>
</dbReference>
<evidence type="ECO:0000256" key="4">
    <source>
        <dbReference type="ARBA" id="ARBA00022730"/>
    </source>
</evidence>
<dbReference type="PANTHER" id="PTHR32120">
    <property type="entry name" value="SMALL RIBOSOMAL SUBUNIT BIOGENESIS GTPASE RSGA"/>
    <property type="match status" value="1"/>
</dbReference>
<evidence type="ECO:0000256" key="6">
    <source>
        <dbReference type="ARBA" id="ARBA00022801"/>
    </source>
</evidence>
<evidence type="ECO:0000256" key="2">
    <source>
        <dbReference type="ARBA" id="ARBA00022517"/>
    </source>
</evidence>
<feature type="binding site" evidence="10">
    <location>
        <begin position="202"/>
        <end position="210"/>
    </location>
    <ligand>
        <name>GTP</name>
        <dbReference type="ChEBI" id="CHEBI:37565"/>
    </ligand>
</feature>
<dbReference type="InterPro" id="IPR004881">
    <property type="entry name" value="Ribosome_biogen_GTPase_RsgA"/>
</dbReference>
<evidence type="ECO:0000259" key="12">
    <source>
        <dbReference type="PROSITE" id="PS51721"/>
    </source>
</evidence>
<dbReference type="CDD" id="cd01854">
    <property type="entry name" value="YjeQ_EngC"/>
    <property type="match status" value="1"/>
</dbReference>
<comment type="caution">
    <text evidence="13">The sequence shown here is derived from an EMBL/GenBank/DDBJ whole genome shotgun (WGS) entry which is preliminary data.</text>
</comment>
<gene>
    <name evidence="10 13" type="primary">rsgA</name>
    <name evidence="13" type="ORF">ACFP2T_33660</name>
</gene>
<dbReference type="EMBL" id="JBHSPR010000037">
    <property type="protein sequence ID" value="MFC6021107.1"/>
    <property type="molecule type" value="Genomic_DNA"/>
</dbReference>
<feature type="binding site" evidence="10">
    <location>
        <position position="296"/>
    </location>
    <ligand>
        <name>Zn(2+)</name>
        <dbReference type="ChEBI" id="CHEBI:29105"/>
    </ligand>
</feature>
<feature type="domain" description="CP-type G" evidence="12">
    <location>
        <begin position="103"/>
        <end position="260"/>
    </location>
</feature>
<comment type="cofactor">
    <cofactor evidence="10">
        <name>Zn(2+)</name>
        <dbReference type="ChEBI" id="CHEBI:29105"/>
    </cofactor>
    <text evidence="10">Binds 1 zinc ion per subunit.</text>
</comment>
<evidence type="ECO:0000256" key="10">
    <source>
        <dbReference type="HAMAP-Rule" id="MF_01820"/>
    </source>
</evidence>
<evidence type="ECO:0000256" key="1">
    <source>
        <dbReference type="ARBA" id="ARBA00022490"/>
    </source>
</evidence>
<dbReference type="InterPro" id="IPR027417">
    <property type="entry name" value="P-loop_NTPase"/>
</dbReference>
<feature type="binding site" evidence="10">
    <location>
        <position position="290"/>
    </location>
    <ligand>
        <name>Zn(2+)</name>
        <dbReference type="ChEBI" id="CHEBI:29105"/>
    </ligand>
</feature>
<evidence type="ECO:0000259" key="11">
    <source>
        <dbReference type="PROSITE" id="PS50936"/>
    </source>
</evidence>
<proteinExistence type="inferred from homology"/>
<comment type="subunit">
    <text evidence="10">Monomer. Associates with 30S ribosomal subunit, binds 16S rRNA.</text>
</comment>
<feature type="domain" description="EngC GTPase" evidence="11">
    <location>
        <begin position="111"/>
        <end position="258"/>
    </location>
</feature>
<evidence type="ECO:0000313" key="13">
    <source>
        <dbReference type="EMBL" id="MFC6021107.1"/>
    </source>
</evidence>
<evidence type="ECO:0000256" key="9">
    <source>
        <dbReference type="ARBA" id="ARBA00023134"/>
    </source>
</evidence>
<keyword evidence="6 10" id="KW-0378">Hydrolase</keyword>
<dbReference type="PROSITE" id="PS50936">
    <property type="entry name" value="ENGC_GTPASE"/>
    <property type="match status" value="1"/>
</dbReference>
<dbReference type="Proteomes" id="UP001596203">
    <property type="component" value="Unassembled WGS sequence"/>
</dbReference>
<dbReference type="InterPro" id="IPR030378">
    <property type="entry name" value="G_CP_dom"/>
</dbReference>
<dbReference type="EC" id="3.6.1.-" evidence="10"/>
<name>A0ABW1KH89_9ACTN</name>
<keyword evidence="9 10" id="KW-0342">GTP-binding</keyword>
<dbReference type="Pfam" id="PF03193">
    <property type="entry name" value="RsgA_GTPase"/>
    <property type="match status" value="1"/>
</dbReference>
<evidence type="ECO:0000256" key="7">
    <source>
        <dbReference type="ARBA" id="ARBA00022833"/>
    </source>
</evidence>
<keyword evidence="1 10" id="KW-0963">Cytoplasm</keyword>
<dbReference type="InterPro" id="IPR010914">
    <property type="entry name" value="RsgA_GTPase_dom"/>
</dbReference>
<keyword evidence="8 10" id="KW-0694">RNA-binding</keyword>
<evidence type="ECO:0000256" key="8">
    <source>
        <dbReference type="ARBA" id="ARBA00022884"/>
    </source>
</evidence>
<dbReference type="RefSeq" id="WP_377428934.1">
    <property type="nucleotide sequence ID" value="NZ_JBHSPR010000037.1"/>
</dbReference>
<dbReference type="PROSITE" id="PS51721">
    <property type="entry name" value="G_CP"/>
    <property type="match status" value="1"/>
</dbReference>
<dbReference type="SUPFAM" id="SSF52540">
    <property type="entry name" value="P-loop containing nucleoside triphosphate hydrolases"/>
    <property type="match status" value="1"/>
</dbReference>
<keyword evidence="5 10" id="KW-0547">Nucleotide-binding</keyword>
<reference evidence="14" key="1">
    <citation type="journal article" date="2019" name="Int. J. Syst. Evol. Microbiol.">
        <title>The Global Catalogue of Microorganisms (GCM) 10K type strain sequencing project: providing services to taxonomists for standard genome sequencing and annotation.</title>
        <authorList>
            <consortium name="The Broad Institute Genomics Platform"/>
            <consortium name="The Broad Institute Genome Sequencing Center for Infectious Disease"/>
            <person name="Wu L."/>
            <person name="Ma J."/>
        </authorList>
    </citation>
    <scope>NUCLEOTIDE SEQUENCE [LARGE SCALE GENOMIC DNA]</scope>
    <source>
        <strain evidence="14">ZS-35-S2</strain>
    </source>
</reference>
<comment type="similarity">
    <text evidence="10">Belongs to the TRAFAC class YlqF/YawG GTPase family. RsgA subfamily.</text>
</comment>
<keyword evidence="2 10" id="KW-0690">Ribosome biogenesis</keyword>
<keyword evidence="3 10" id="KW-0479">Metal-binding</keyword>
<dbReference type="PANTHER" id="PTHR32120:SF10">
    <property type="entry name" value="SMALL RIBOSOMAL SUBUNIT BIOGENESIS GTPASE RSGA"/>
    <property type="match status" value="1"/>
</dbReference>
<keyword evidence="14" id="KW-1185">Reference proteome</keyword>
<evidence type="ECO:0000256" key="5">
    <source>
        <dbReference type="ARBA" id="ARBA00022741"/>
    </source>
</evidence>
<dbReference type="Gene3D" id="1.10.40.50">
    <property type="entry name" value="Probable gtpase engc, domain 3"/>
    <property type="match status" value="1"/>
</dbReference>
<dbReference type="NCBIfam" id="TIGR00157">
    <property type="entry name" value="ribosome small subunit-dependent GTPase A"/>
    <property type="match status" value="1"/>
</dbReference>